<keyword evidence="4" id="KW-0560">Oxidoreductase</keyword>
<dbReference type="Pfam" id="PF00067">
    <property type="entry name" value="p450"/>
    <property type="match status" value="1"/>
</dbReference>
<keyword evidence="7" id="KW-1185">Reference proteome</keyword>
<dbReference type="PANTHER" id="PTHR24302">
    <property type="entry name" value="CYTOCHROME P450 FAMILY 3"/>
    <property type="match status" value="1"/>
</dbReference>
<dbReference type="EMBL" id="JARBDR010000903">
    <property type="protein sequence ID" value="KAJ8304297.1"/>
    <property type="molecule type" value="Genomic_DNA"/>
</dbReference>
<evidence type="ECO:0000313" key="7">
    <source>
        <dbReference type="Proteomes" id="UP001217089"/>
    </source>
</evidence>
<comment type="similarity">
    <text evidence="1">Belongs to the cytochrome P450 family.</text>
</comment>
<reference evidence="6 7" key="1">
    <citation type="submission" date="2022-12" db="EMBL/GenBank/DDBJ databases">
        <title>Chromosome-level genome of Tegillarca granosa.</title>
        <authorList>
            <person name="Kim J."/>
        </authorList>
    </citation>
    <scope>NUCLEOTIDE SEQUENCE [LARGE SCALE GENOMIC DNA]</scope>
    <source>
        <strain evidence="6">Teg-2019</strain>
        <tissue evidence="6">Adductor muscle</tissue>
    </source>
</reference>
<accession>A0ABQ9EG76</accession>
<keyword evidence="5" id="KW-0408">Iron</keyword>
<evidence type="ECO:0000256" key="1">
    <source>
        <dbReference type="ARBA" id="ARBA00010617"/>
    </source>
</evidence>
<keyword evidence="2" id="KW-0349">Heme</keyword>
<protein>
    <submittedName>
        <fullName evidence="6">Uncharacterized protein</fullName>
    </submittedName>
</protein>
<evidence type="ECO:0000256" key="2">
    <source>
        <dbReference type="ARBA" id="ARBA00022617"/>
    </source>
</evidence>
<comment type="caution">
    <text evidence="6">The sequence shown here is derived from an EMBL/GenBank/DDBJ whole genome shotgun (WGS) entry which is preliminary data.</text>
</comment>
<organism evidence="6 7">
    <name type="scientific">Tegillarca granosa</name>
    <name type="common">Malaysian cockle</name>
    <name type="synonym">Anadara granosa</name>
    <dbReference type="NCBI Taxonomy" id="220873"/>
    <lineage>
        <taxon>Eukaryota</taxon>
        <taxon>Metazoa</taxon>
        <taxon>Spiralia</taxon>
        <taxon>Lophotrochozoa</taxon>
        <taxon>Mollusca</taxon>
        <taxon>Bivalvia</taxon>
        <taxon>Autobranchia</taxon>
        <taxon>Pteriomorphia</taxon>
        <taxon>Arcoida</taxon>
        <taxon>Arcoidea</taxon>
        <taxon>Arcidae</taxon>
        <taxon>Tegillarca</taxon>
    </lineage>
</organism>
<dbReference type="InterPro" id="IPR036396">
    <property type="entry name" value="Cyt_P450_sf"/>
</dbReference>
<dbReference type="Proteomes" id="UP001217089">
    <property type="component" value="Unassembled WGS sequence"/>
</dbReference>
<dbReference type="InterPro" id="IPR050705">
    <property type="entry name" value="Cytochrome_P450_3A"/>
</dbReference>
<evidence type="ECO:0000256" key="4">
    <source>
        <dbReference type="ARBA" id="ARBA00023002"/>
    </source>
</evidence>
<gene>
    <name evidence="6" type="ORF">KUTeg_017880</name>
</gene>
<name>A0ABQ9EG76_TEGGR</name>
<proteinExistence type="inferred from homology"/>
<dbReference type="SUPFAM" id="SSF48264">
    <property type="entry name" value="Cytochrome P450"/>
    <property type="match status" value="1"/>
</dbReference>
<sequence>MNKCSETVYHGNIPLLLINDAELIKQVMVKEFSNFTNRFEYLYAGDVVESALLDSRDEHWKFLRRTLSPTFSTGKLKNVYRATNPREGYTMDNIASTAFGLEIDSQKNPNDPFVKHAKMLFSWTFADFVMILVCDSSFGLKFQTKSNFILIDSGKKKYRHQLKGMFPVLSRIFKYMRVEFSPKAMITFFGNVTAKAVEMRKSDNGVSKILLQEPFEKEDFVSLPDD</sequence>
<dbReference type="Gene3D" id="1.10.630.10">
    <property type="entry name" value="Cytochrome P450"/>
    <property type="match status" value="1"/>
</dbReference>
<dbReference type="InterPro" id="IPR001128">
    <property type="entry name" value="Cyt_P450"/>
</dbReference>
<evidence type="ECO:0000256" key="5">
    <source>
        <dbReference type="ARBA" id="ARBA00023004"/>
    </source>
</evidence>
<keyword evidence="3" id="KW-0479">Metal-binding</keyword>
<evidence type="ECO:0000256" key="3">
    <source>
        <dbReference type="ARBA" id="ARBA00022723"/>
    </source>
</evidence>
<evidence type="ECO:0000313" key="6">
    <source>
        <dbReference type="EMBL" id="KAJ8304297.1"/>
    </source>
</evidence>
<dbReference type="PANTHER" id="PTHR24302:SF15">
    <property type="entry name" value="FATTY-ACID PEROXYGENASE"/>
    <property type="match status" value="1"/>
</dbReference>